<name>A0A1E7FP77_9STRA</name>
<dbReference type="Pfam" id="PF01988">
    <property type="entry name" value="VIT1"/>
    <property type="match status" value="1"/>
</dbReference>
<evidence type="ECO:0000256" key="4">
    <source>
        <dbReference type="ARBA" id="ARBA00022989"/>
    </source>
</evidence>
<dbReference type="OrthoDB" id="44411at2759"/>
<evidence type="ECO:0000256" key="5">
    <source>
        <dbReference type="ARBA" id="ARBA00023136"/>
    </source>
</evidence>
<comment type="similarity">
    <text evidence="2">Belongs to the CCC1 family.</text>
</comment>
<dbReference type="AlphaFoldDB" id="A0A1E7FP77"/>
<sequence length="344" mass="37539">MCSCLYRPIVNLLSQENLHRSFCYGAIDGLLTGTGIASGFWGLGLLSVRTRIEIRIAIVAFTVAACVADALCMAMGHIWTTYIVTSNHARERSHERYLLEQDKADSKGKLVDMLLARGMLKIDAMSLADTLEGYPDLFISALVGDSLLSPNADDYSTSGDANNARGFFGSLGSWKFSMHYDSERDNDSEGGHVRVVFRESQKEGIFMMIGFASFAVIPSLLWLFLPMWFDTTAPLLSQNEPHFSNLSSSSSSSSSSSDIDDGESVSVPSLIILILSGIVWCLGVWKSYFVFSNWIVFGIETIAVLIVCITSAYGVAALFVHSLGLDAAFNDTEWGHLPATMTPS</sequence>
<evidence type="ECO:0000256" key="2">
    <source>
        <dbReference type="ARBA" id="ARBA00007049"/>
    </source>
</evidence>
<comment type="subcellular location">
    <subcellularLocation>
        <location evidence="1">Endomembrane system</location>
        <topology evidence="1">Multi-pass membrane protein</topology>
    </subcellularLocation>
</comment>
<evidence type="ECO:0000313" key="8">
    <source>
        <dbReference type="Proteomes" id="UP000095751"/>
    </source>
</evidence>
<feature type="transmembrane region" description="Helical" evidence="6">
    <location>
        <begin position="265"/>
        <end position="285"/>
    </location>
</feature>
<feature type="transmembrane region" description="Helical" evidence="6">
    <location>
        <begin position="21"/>
        <end position="44"/>
    </location>
</feature>
<keyword evidence="4 6" id="KW-1133">Transmembrane helix</keyword>
<keyword evidence="5 6" id="KW-0472">Membrane</keyword>
<feature type="transmembrane region" description="Helical" evidence="6">
    <location>
        <begin position="204"/>
        <end position="225"/>
    </location>
</feature>
<dbReference type="InterPro" id="IPR008217">
    <property type="entry name" value="Ccc1_fam"/>
</dbReference>
<feature type="transmembrane region" description="Helical" evidence="6">
    <location>
        <begin position="56"/>
        <end position="84"/>
    </location>
</feature>
<gene>
    <name evidence="7" type="ORF">FRACYDRAFT_181533</name>
</gene>
<reference evidence="7 8" key="1">
    <citation type="submission" date="2016-09" db="EMBL/GenBank/DDBJ databases">
        <title>Extensive genetic diversity and differential bi-allelic expression allows diatom success in the polar Southern Ocean.</title>
        <authorList>
            <consortium name="DOE Joint Genome Institute"/>
            <person name="Mock T."/>
            <person name="Otillar R.P."/>
            <person name="Strauss J."/>
            <person name="Dupont C."/>
            <person name="Frickenhaus S."/>
            <person name="Maumus F."/>
            <person name="Mcmullan M."/>
            <person name="Sanges R."/>
            <person name="Schmutz J."/>
            <person name="Toseland A."/>
            <person name="Valas R."/>
            <person name="Veluchamy A."/>
            <person name="Ward B.J."/>
            <person name="Allen A."/>
            <person name="Barry K."/>
            <person name="Falciatore A."/>
            <person name="Ferrante M."/>
            <person name="Fortunato A.E."/>
            <person name="Gloeckner G."/>
            <person name="Gruber A."/>
            <person name="Hipkin R."/>
            <person name="Janech M."/>
            <person name="Kroth P."/>
            <person name="Leese F."/>
            <person name="Lindquist E."/>
            <person name="Lyon B.R."/>
            <person name="Martin J."/>
            <person name="Mayer C."/>
            <person name="Parker M."/>
            <person name="Quesneville H."/>
            <person name="Raymond J."/>
            <person name="Uhlig C."/>
            <person name="Valentin K.U."/>
            <person name="Worden A.Z."/>
            <person name="Armbrust E.V."/>
            <person name="Bowler C."/>
            <person name="Green B."/>
            <person name="Moulton V."/>
            <person name="Van Oosterhout C."/>
            <person name="Grigoriev I."/>
        </authorList>
    </citation>
    <scope>NUCLEOTIDE SEQUENCE [LARGE SCALE GENOMIC DNA]</scope>
    <source>
        <strain evidence="7 8">CCMP1102</strain>
    </source>
</reference>
<dbReference type="KEGG" id="fcy:FRACYDRAFT_181533"/>
<accession>A0A1E7FP77</accession>
<dbReference type="EMBL" id="KV784355">
    <property type="protein sequence ID" value="OEU19968.1"/>
    <property type="molecule type" value="Genomic_DNA"/>
</dbReference>
<keyword evidence="3 6" id="KW-0812">Transmembrane</keyword>
<dbReference type="GO" id="GO:0030026">
    <property type="term" value="P:intracellular manganese ion homeostasis"/>
    <property type="evidence" value="ECO:0007669"/>
    <property type="project" value="InterPro"/>
</dbReference>
<dbReference type="GO" id="GO:0012505">
    <property type="term" value="C:endomembrane system"/>
    <property type="evidence" value="ECO:0007669"/>
    <property type="project" value="UniProtKB-SubCell"/>
</dbReference>
<feature type="transmembrane region" description="Helical" evidence="6">
    <location>
        <begin position="297"/>
        <end position="320"/>
    </location>
</feature>
<dbReference type="Proteomes" id="UP000095751">
    <property type="component" value="Unassembled WGS sequence"/>
</dbReference>
<evidence type="ECO:0000256" key="1">
    <source>
        <dbReference type="ARBA" id="ARBA00004127"/>
    </source>
</evidence>
<evidence type="ECO:0000256" key="3">
    <source>
        <dbReference type="ARBA" id="ARBA00022692"/>
    </source>
</evidence>
<dbReference type="GO" id="GO:0005384">
    <property type="term" value="F:manganese ion transmembrane transporter activity"/>
    <property type="evidence" value="ECO:0007669"/>
    <property type="project" value="InterPro"/>
</dbReference>
<organism evidence="7 8">
    <name type="scientific">Fragilariopsis cylindrus CCMP1102</name>
    <dbReference type="NCBI Taxonomy" id="635003"/>
    <lineage>
        <taxon>Eukaryota</taxon>
        <taxon>Sar</taxon>
        <taxon>Stramenopiles</taxon>
        <taxon>Ochrophyta</taxon>
        <taxon>Bacillariophyta</taxon>
        <taxon>Bacillariophyceae</taxon>
        <taxon>Bacillariophycidae</taxon>
        <taxon>Bacillariales</taxon>
        <taxon>Bacillariaceae</taxon>
        <taxon>Fragilariopsis</taxon>
    </lineage>
</organism>
<keyword evidence="8" id="KW-1185">Reference proteome</keyword>
<protein>
    <submittedName>
        <fullName evidence="7">Uncharacterized protein</fullName>
    </submittedName>
</protein>
<proteinExistence type="inferred from homology"/>
<evidence type="ECO:0000256" key="6">
    <source>
        <dbReference type="SAM" id="Phobius"/>
    </source>
</evidence>
<evidence type="ECO:0000313" key="7">
    <source>
        <dbReference type="EMBL" id="OEU19968.1"/>
    </source>
</evidence>
<dbReference type="InParanoid" id="A0A1E7FP77"/>